<evidence type="ECO:0008006" key="3">
    <source>
        <dbReference type="Google" id="ProtNLM"/>
    </source>
</evidence>
<reference evidence="1 2" key="1">
    <citation type="submission" date="2018-08" db="EMBL/GenBank/DDBJ databases">
        <title>Sequencing the genomes of 1000 actinobacteria strains.</title>
        <authorList>
            <person name="Klenk H.-P."/>
        </authorList>
    </citation>
    <scope>NUCLEOTIDE SEQUENCE [LARGE SCALE GENOMIC DNA]</scope>
    <source>
        <strain evidence="1 2">DSM 22967</strain>
    </source>
</reference>
<comment type="caution">
    <text evidence="1">The sequence shown here is derived from an EMBL/GenBank/DDBJ whole genome shotgun (WGS) entry which is preliminary data.</text>
</comment>
<evidence type="ECO:0000313" key="1">
    <source>
        <dbReference type="EMBL" id="REF30650.1"/>
    </source>
</evidence>
<dbReference type="AlphaFoldDB" id="A0A3D9URM7"/>
<accession>A0A3D9URM7</accession>
<sequence length="217" mass="24210">MLDNRSLSRMWDYADPRVSEGRLRAARDAAAAAEEPVERDELTTQVARALGLQGEYASAEAELAAISSDVPVVQVRVLLERGRIANSSSDRAGAVRRLLEAARLAREHGLTYLLVDALHMLAIADPAYSGLWTDQGIEIAQRADEQTQVWMIALSNNRGWDFFDAGDFAMARQYFEQAEQWADRMGTRRQQQLAREALAECDAAIRAAEPARDVRDY</sequence>
<dbReference type="Proteomes" id="UP000256253">
    <property type="component" value="Unassembled WGS sequence"/>
</dbReference>
<protein>
    <recommendedName>
        <fullName evidence="3">Tetratricopeptide repeat protein</fullName>
    </recommendedName>
</protein>
<proteinExistence type="predicted"/>
<evidence type="ECO:0000313" key="2">
    <source>
        <dbReference type="Proteomes" id="UP000256253"/>
    </source>
</evidence>
<keyword evidence="2" id="KW-1185">Reference proteome</keyword>
<dbReference type="OrthoDB" id="3777470at2"/>
<gene>
    <name evidence="1" type="ORF">DFJ65_1665</name>
</gene>
<dbReference type="RefSeq" id="WP_115922609.1">
    <property type="nucleotide sequence ID" value="NZ_QTUA01000001.1"/>
</dbReference>
<dbReference type="EMBL" id="QTUA01000001">
    <property type="protein sequence ID" value="REF30650.1"/>
    <property type="molecule type" value="Genomic_DNA"/>
</dbReference>
<organism evidence="1 2">
    <name type="scientific">Calidifontibacter indicus</name>
    <dbReference type="NCBI Taxonomy" id="419650"/>
    <lineage>
        <taxon>Bacteria</taxon>
        <taxon>Bacillati</taxon>
        <taxon>Actinomycetota</taxon>
        <taxon>Actinomycetes</taxon>
        <taxon>Micrococcales</taxon>
        <taxon>Dermacoccaceae</taxon>
        <taxon>Calidifontibacter</taxon>
    </lineage>
</organism>
<name>A0A3D9URM7_9MICO</name>